<gene>
    <name evidence="1" type="ORF">F4V73_16695</name>
</gene>
<name>A0A5M9QZZ0_9GAMM</name>
<dbReference type="AlphaFoldDB" id="A0A5M9QZZ0"/>
<reference evidence="1 2" key="1">
    <citation type="submission" date="2019-09" db="EMBL/GenBank/DDBJ databases">
        <title>Draft genome sequence of various Type strains from the CCUG.</title>
        <authorList>
            <person name="Pineiro-Iglesias B."/>
            <person name="Tunovic T."/>
            <person name="Unosson C."/>
            <person name="Inganas E."/>
            <person name="Ohlen M."/>
            <person name="Cardew S."/>
            <person name="Jensie-Markopoulos S."/>
            <person name="Salva-Serra F."/>
            <person name="Jaen-Luchoro D."/>
            <person name="Karlsson R."/>
            <person name="Svensson-Stadler L."/>
            <person name="Chun J."/>
            <person name="Moore E."/>
        </authorList>
    </citation>
    <scope>NUCLEOTIDE SEQUENCE [LARGE SCALE GENOMIC DNA]</scope>
    <source>
        <strain evidence="1 2">CCUG 53682T</strain>
    </source>
</reference>
<accession>A0A5M9QZZ0</accession>
<dbReference type="RefSeq" id="WP_150385093.1">
    <property type="nucleotide sequence ID" value="NZ_BAAAFS010000002.1"/>
</dbReference>
<proteinExistence type="predicted"/>
<dbReference type="EMBL" id="VXKB01000006">
    <property type="protein sequence ID" value="KAA8713577.1"/>
    <property type="molecule type" value="Genomic_DNA"/>
</dbReference>
<comment type="caution">
    <text evidence="1">The sequence shown here is derived from an EMBL/GenBank/DDBJ whole genome shotgun (WGS) entry which is preliminary data.</text>
</comment>
<evidence type="ECO:0000313" key="1">
    <source>
        <dbReference type="EMBL" id="KAA8713577.1"/>
    </source>
</evidence>
<evidence type="ECO:0000313" key="2">
    <source>
        <dbReference type="Proteomes" id="UP000322181"/>
    </source>
</evidence>
<sequence length="67" mass="7261">MPNTRMGLNSQEQKLTGLAADNMAINVHNDASASAKASVYHHNGTVTGIKVKYGVFPADFYSVKMVY</sequence>
<dbReference type="Proteomes" id="UP000322181">
    <property type="component" value="Unassembled WGS sequence"/>
</dbReference>
<organism evidence="1 2">
    <name type="scientific">Morganella psychrotolerans</name>
    <dbReference type="NCBI Taxonomy" id="368603"/>
    <lineage>
        <taxon>Bacteria</taxon>
        <taxon>Pseudomonadati</taxon>
        <taxon>Pseudomonadota</taxon>
        <taxon>Gammaproteobacteria</taxon>
        <taxon>Enterobacterales</taxon>
        <taxon>Morganellaceae</taxon>
        <taxon>Morganella</taxon>
    </lineage>
</organism>
<protein>
    <submittedName>
        <fullName evidence="1">Uncharacterized protein</fullName>
    </submittedName>
</protein>